<feature type="domain" description="Cadherin" evidence="18">
    <location>
        <begin position="1264"/>
        <end position="1369"/>
    </location>
</feature>
<dbReference type="InterPro" id="IPR018097">
    <property type="entry name" value="EGF_Ca-bd_CS"/>
</dbReference>
<feature type="domain" description="Cadherin" evidence="18">
    <location>
        <begin position="1370"/>
        <end position="1468"/>
    </location>
</feature>
<dbReference type="FunFam" id="2.60.40.60:FF:000275">
    <property type="entry name" value="Si:dkey-30k22.7"/>
    <property type="match status" value="1"/>
</dbReference>
<dbReference type="InterPro" id="IPR002126">
    <property type="entry name" value="Cadherin-like_dom"/>
</dbReference>
<dbReference type="EMBL" id="JAVRJZ010000007">
    <property type="protein sequence ID" value="KAK2721003.1"/>
    <property type="molecule type" value="Genomic_DNA"/>
</dbReference>
<feature type="domain" description="EGF-like" evidence="17">
    <location>
        <begin position="3773"/>
        <end position="3811"/>
    </location>
</feature>
<dbReference type="FunFam" id="2.60.40.60:FF:000033">
    <property type="entry name" value="FAT atypical cadherin 1"/>
    <property type="match status" value="1"/>
</dbReference>
<dbReference type="SUPFAM" id="SSF49313">
    <property type="entry name" value="Cadherin-like"/>
    <property type="match status" value="32"/>
</dbReference>
<keyword evidence="2" id="KW-1003">Cell membrane</keyword>
<evidence type="ECO:0000256" key="5">
    <source>
        <dbReference type="ARBA" id="ARBA00022729"/>
    </source>
</evidence>
<dbReference type="PANTHER" id="PTHR24026:SF133">
    <property type="entry name" value="CADHERIN-RELATED FAMILY MEMBER 2"/>
    <property type="match status" value="1"/>
</dbReference>
<feature type="domain" description="Cadherin" evidence="18">
    <location>
        <begin position="945"/>
        <end position="1054"/>
    </location>
</feature>
<dbReference type="FunFam" id="2.60.40.60:FF:000013">
    <property type="entry name" value="Cadherin EGF LAG seven-pass G-type receptor"/>
    <property type="match status" value="2"/>
</dbReference>
<evidence type="ECO:0000256" key="2">
    <source>
        <dbReference type="ARBA" id="ARBA00022475"/>
    </source>
</evidence>
<feature type="domain" description="Cadherin" evidence="18">
    <location>
        <begin position="3511"/>
        <end position="3596"/>
    </location>
</feature>
<feature type="domain" description="Cadherin" evidence="18">
    <location>
        <begin position="368"/>
        <end position="474"/>
    </location>
</feature>
<evidence type="ECO:0000256" key="15">
    <source>
        <dbReference type="SAM" id="Phobius"/>
    </source>
</evidence>
<feature type="domain" description="Cadherin" evidence="18">
    <location>
        <begin position="2311"/>
        <end position="2416"/>
    </location>
</feature>
<feature type="domain" description="Cadherin" evidence="18">
    <location>
        <begin position="3286"/>
        <end position="3390"/>
    </location>
</feature>
<name>A0AA88L777_ARTSF</name>
<dbReference type="InterPro" id="IPR000152">
    <property type="entry name" value="EGF-type_Asp/Asn_hydroxyl_site"/>
</dbReference>
<feature type="domain" description="Cadherin" evidence="18">
    <location>
        <begin position="836"/>
        <end position="944"/>
    </location>
</feature>
<keyword evidence="4 15" id="KW-0812">Transmembrane</keyword>
<evidence type="ECO:0000259" key="16">
    <source>
        <dbReference type="PROSITE" id="PS50025"/>
    </source>
</evidence>
<dbReference type="InterPro" id="IPR020894">
    <property type="entry name" value="Cadherin_CS"/>
</dbReference>
<evidence type="ECO:0000313" key="20">
    <source>
        <dbReference type="Proteomes" id="UP001187531"/>
    </source>
</evidence>
<dbReference type="FunFam" id="2.60.40.60:FF:000100">
    <property type="entry name" value="protocadherin Fat 2"/>
    <property type="match status" value="1"/>
</dbReference>
<dbReference type="PROSITE" id="PS01187">
    <property type="entry name" value="EGF_CA"/>
    <property type="match status" value="1"/>
</dbReference>
<feature type="domain" description="Cadherin" evidence="18">
    <location>
        <begin position="2101"/>
        <end position="2201"/>
    </location>
</feature>
<evidence type="ECO:0000313" key="19">
    <source>
        <dbReference type="EMBL" id="KAK2721003.1"/>
    </source>
</evidence>
<dbReference type="SMART" id="SM00179">
    <property type="entry name" value="EGF_CA"/>
    <property type="match status" value="3"/>
</dbReference>
<feature type="domain" description="Cadherin" evidence="18">
    <location>
        <begin position="731"/>
        <end position="835"/>
    </location>
</feature>
<evidence type="ECO:0000256" key="13">
    <source>
        <dbReference type="PROSITE-ProRule" id="PRU00043"/>
    </source>
</evidence>
<evidence type="ECO:0000256" key="4">
    <source>
        <dbReference type="ARBA" id="ARBA00022692"/>
    </source>
</evidence>
<keyword evidence="20" id="KW-1185">Reference proteome</keyword>
<dbReference type="SMART" id="SM00282">
    <property type="entry name" value="LamG"/>
    <property type="match status" value="1"/>
</dbReference>
<feature type="domain" description="Cadherin" evidence="18">
    <location>
        <begin position="2000"/>
        <end position="2100"/>
    </location>
</feature>
<dbReference type="CDD" id="cd11304">
    <property type="entry name" value="Cadherin_repeat"/>
    <property type="match status" value="31"/>
</dbReference>
<evidence type="ECO:0000256" key="10">
    <source>
        <dbReference type="ARBA" id="ARBA00023136"/>
    </source>
</evidence>
<dbReference type="FunFam" id="2.60.40.60:FF:000116">
    <property type="entry name" value="Dachsous cadherin-related 2"/>
    <property type="match status" value="1"/>
</dbReference>
<gene>
    <name evidence="19" type="ORF">QYM36_004776</name>
</gene>
<feature type="domain" description="Cadherin" evidence="18">
    <location>
        <begin position="2202"/>
        <end position="2310"/>
    </location>
</feature>
<feature type="disulfide bond" evidence="14">
    <location>
        <begin position="4062"/>
        <end position="4071"/>
    </location>
</feature>
<dbReference type="Pfam" id="PF00008">
    <property type="entry name" value="EGF"/>
    <property type="match status" value="1"/>
</dbReference>
<evidence type="ECO:0000259" key="17">
    <source>
        <dbReference type="PROSITE" id="PS50026"/>
    </source>
</evidence>
<dbReference type="PRINTS" id="PR00205">
    <property type="entry name" value="CADHERIN"/>
</dbReference>
<dbReference type="GO" id="GO:0007163">
    <property type="term" value="P:establishment or maintenance of cell polarity"/>
    <property type="evidence" value="ECO:0007669"/>
    <property type="project" value="UniProtKB-ARBA"/>
</dbReference>
<dbReference type="GO" id="GO:0048589">
    <property type="term" value="P:developmental growth"/>
    <property type="evidence" value="ECO:0007669"/>
    <property type="project" value="UniProtKB-ARBA"/>
</dbReference>
<proteinExistence type="predicted"/>
<keyword evidence="9 15" id="KW-1133">Transmembrane helix</keyword>
<dbReference type="FunFam" id="2.60.40.60:FF:000104">
    <property type="entry name" value="cadherin-23 isoform X1"/>
    <property type="match status" value="1"/>
</dbReference>
<dbReference type="FunFam" id="2.60.40.60:FF:000066">
    <property type="entry name" value="FAT atypical cadherin 1"/>
    <property type="match status" value="1"/>
</dbReference>
<keyword evidence="10 15" id="KW-0472">Membrane</keyword>
<dbReference type="PROSITE" id="PS01186">
    <property type="entry name" value="EGF_2"/>
    <property type="match status" value="1"/>
</dbReference>
<feature type="domain" description="Cadherin" evidence="18">
    <location>
        <begin position="151"/>
        <end position="260"/>
    </location>
</feature>
<dbReference type="GO" id="GO:0048513">
    <property type="term" value="P:animal organ development"/>
    <property type="evidence" value="ECO:0007669"/>
    <property type="project" value="UniProtKB-ARBA"/>
</dbReference>
<dbReference type="SUPFAM" id="SSF49899">
    <property type="entry name" value="Concanavalin A-like lectins/glucanases"/>
    <property type="match status" value="1"/>
</dbReference>
<evidence type="ECO:0000256" key="1">
    <source>
        <dbReference type="ARBA" id="ARBA00004251"/>
    </source>
</evidence>
<evidence type="ECO:0000256" key="11">
    <source>
        <dbReference type="ARBA" id="ARBA00023157"/>
    </source>
</evidence>
<keyword evidence="11 14" id="KW-1015">Disulfide bond</keyword>
<feature type="domain" description="Laminin G" evidence="16">
    <location>
        <begin position="3834"/>
        <end position="4029"/>
    </location>
</feature>
<dbReference type="SUPFAM" id="SSF57196">
    <property type="entry name" value="EGF/Laminin"/>
    <property type="match status" value="3"/>
</dbReference>
<dbReference type="InterPro" id="IPR001791">
    <property type="entry name" value="Laminin_G"/>
</dbReference>
<feature type="domain" description="Cadherin" evidence="18">
    <location>
        <begin position="1902"/>
        <end position="1999"/>
    </location>
</feature>
<feature type="domain" description="Cadherin" evidence="18">
    <location>
        <begin position="1055"/>
        <end position="1164"/>
    </location>
</feature>
<evidence type="ECO:0000256" key="9">
    <source>
        <dbReference type="ARBA" id="ARBA00022989"/>
    </source>
</evidence>
<dbReference type="SMART" id="SM00112">
    <property type="entry name" value="CA"/>
    <property type="match status" value="33"/>
</dbReference>
<dbReference type="GO" id="GO:0030855">
    <property type="term" value="P:epithelial cell differentiation"/>
    <property type="evidence" value="ECO:0007669"/>
    <property type="project" value="UniProtKB-ARBA"/>
</dbReference>
<feature type="domain" description="Cadherin" evidence="18">
    <location>
        <begin position="589"/>
        <end position="687"/>
    </location>
</feature>
<dbReference type="FunFam" id="2.60.40.60:FF:000080">
    <property type="entry name" value="FAT atypical cadherin 1"/>
    <property type="match status" value="1"/>
</dbReference>
<comment type="subcellular location">
    <subcellularLocation>
        <location evidence="1">Cell membrane</location>
        <topology evidence="1">Single-pass type I membrane protein</topology>
    </subcellularLocation>
</comment>
<feature type="disulfide bond" evidence="14">
    <location>
        <begin position="3782"/>
        <end position="3799"/>
    </location>
</feature>
<evidence type="ECO:0000256" key="12">
    <source>
        <dbReference type="ARBA" id="ARBA00023180"/>
    </source>
</evidence>
<dbReference type="FunFam" id="2.60.40.60:FF:000039">
    <property type="entry name" value="FAT atypical cadherin 3"/>
    <property type="match status" value="1"/>
</dbReference>
<comment type="caution">
    <text evidence="19">The sequence shown here is derived from an EMBL/GenBank/DDBJ whole genome shotgun (WGS) entry which is preliminary data.</text>
</comment>
<dbReference type="Gene3D" id="2.60.120.200">
    <property type="match status" value="1"/>
</dbReference>
<dbReference type="GO" id="GO:0005886">
    <property type="term" value="C:plasma membrane"/>
    <property type="evidence" value="ECO:0007669"/>
    <property type="project" value="UniProtKB-SubCell"/>
</dbReference>
<dbReference type="PROSITE" id="PS00232">
    <property type="entry name" value="CADHERIN_1"/>
    <property type="match status" value="17"/>
</dbReference>
<feature type="disulfide bond" evidence="14">
    <location>
        <begin position="3801"/>
        <end position="3810"/>
    </location>
</feature>
<feature type="domain" description="Cadherin" evidence="18">
    <location>
        <begin position="276"/>
        <end position="367"/>
    </location>
</feature>
<dbReference type="FunFam" id="2.60.40.60:FF:000015">
    <property type="entry name" value="FAT atypical cadherin 1"/>
    <property type="match status" value="3"/>
</dbReference>
<dbReference type="FunFam" id="2.60.40.60:FF:000064">
    <property type="entry name" value="FAT atypical cadherin 1"/>
    <property type="match status" value="1"/>
</dbReference>
<dbReference type="PROSITE" id="PS50026">
    <property type="entry name" value="EGF_3"/>
    <property type="match status" value="5"/>
</dbReference>
<dbReference type="CDD" id="cd00110">
    <property type="entry name" value="LamG"/>
    <property type="match status" value="1"/>
</dbReference>
<dbReference type="FunFam" id="2.60.40.60:FF:000005">
    <property type="entry name" value="Protocadherin 9"/>
    <property type="match status" value="1"/>
</dbReference>
<dbReference type="PROSITE" id="PS00010">
    <property type="entry name" value="ASX_HYDROXYL"/>
    <property type="match status" value="1"/>
</dbReference>
<dbReference type="FunFam" id="2.60.40.60:FF:000037">
    <property type="entry name" value="FAT atypical cadherin 1"/>
    <property type="match status" value="1"/>
</dbReference>
<keyword evidence="5" id="KW-0732">Signal</keyword>
<keyword evidence="6" id="KW-0677">Repeat</keyword>
<dbReference type="GO" id="GO:0001736">
    <property type="term" value="P:establishment of planar polarity"/>
    <property type="evidence" value="ECO:0007669"/>
    <property type="project" value="UniProtKB-ARBA"/>
</dbReference>
<feature type="domain" description="Cadherin" evidence="18">
    <location>
        <begin position="3181"/>
        <end position="3285"/>
    </location>
</feature>
<dbReference type="InterPro" id="IPR000742">
    <property type="entry name" value="EGF"/>
</dbReference>
<organism evidence="19 20">
    <name type="scientific">Artemia franciscana</name>
    <name type="common">Brine shrimp</name>
    <name type="synonym">Artemia sanfranciscana</name>
    <dbReference type="NCBI Taxonomy" id="6661"/>
    <lineage>
        <taxon>Eukaryota</taxon>
        <taxon>Metazoa</taxon>
        <taxon>Ecdysozoa</taxon>
        <taxon>Arthropoda</taxon>
        <taxon>Crustacea</taxon>
        <taxon>Branchiopoda</taxon>
        <taxon>Anostraca</taxon>
        <taxon>Artemiidae</taxon>
        <taxon>Artemia</taxon>
    </lineage>
</organism>
<dbReference type="PROSITE" id="PS00022">
    <property type="entry name" value="EGF_1"/>
    <property type="match status" value="2"/>
</dbReference>
<feature type="domain" description="Cadherin" evidence="18">
    <location>
        <begin position="27"/>
        <end position="150"/>
    </location>
</feature>
<feature type="domain" description="EGF-like" evidence="17">
    <location>
        <begin position="4148"/>
        <end position="4184"/>
    </location>
</feature>
<dbReference type="FunFam" id="2.60.40.60:FF:000084">
    <property type="entry name" value="FAT atypical cadherin 3"/>
    <property type="match status" value="1"/>
</dbReference>
<dbReference type="Pfam" id="PF02210">
    <property type="entry name" value="Laminin_G_2"/>
    <property type="match status" value="1"/>
</dbReference>
<feature type="domain" description="Cadherin" evidence="18">
    <location>
        <begin position="1469"/>
        <end position="1573"/>
    </location>
</feature>
<dbReference type="GO" id="GO:0050839">
    <property type="term" value="F:cell adhesion molecule binding"/>
    <property type="evidence" value="ECO:0007669"/>
    <property type="project" value="UniProtKB-ARBA"/>
</dbReference>
<dbReference type="Proteomes" id="UP001187531">
    <property type="component" value="Unassembled WGS sequence"/>
</dbReference>
<dbReference type="InterPro" id="IPR001881">
    <property type="entry name" value="EGF-like_Ca-bd_dom"/>
</dbReference>
<dbReference type="FunFam" id="2.60.40.60:FF:000181">
    <property type="entry name" value="Predicted protein"/>
    <property type="match status" value="1"/>
</dbReference>
<feature type="domain" description="EGF-like" evidence="17">
    <location>
        <begin position="4074"/>
        <end position="4110"/>
    </location>
</feature>
<keyword evidence="3 14" id="KW-0245">EGF-like domain</keyword>
<dbReference type="FunFam" id="2.60.40.60:FF:000021">
    <property type="entry name" value="FAT atypical cadherin 1"/>
    <property type="match status" value="2"/>
</dbReference>
<evidence type="ECO:0000256" key="3">
    <source>
        <dbReference type="ARBA" id="ARBA00022536"/>
    </source>
</evidence>
<keyword evidence="12" id="KW-0325">Glycoprotein</keyword>
<sequence length="4627" mass="511152">MKVKWFLATFVAFQVIGTTLSATFKFTKSRYNVSFYENTITMAYGIPSERMGISTGNLLFNAAPTIRYKIIRGMKSADNYFKAEARQIGNFCFLLIRTKTGTPNVLNRERNSHYKFSVRATMKSDTGDKEIAETEVHVTVLDDNDLKPIFFPSAYEATIPIDMPLHRSIVKVTAEDADVGINGEIYYSFREATDLFAIHPITGIVTLTRPLLENDGDLYELTVCARDRGPRPLWQQSDETMALASLRIVTVPVNLHDPVIIIEELSNVIEQSHADIYAIVHVSDPDEEGGSTTLEIVDGDTDGIFKIRKGRNPNEFYVEMLKLIDRERTPWGYNLTLRATDGGKPPRSSAETLKVVVSDSNDNPPVFEKHTYKVEIKEIAPVGTQLLRLKVTDSDMGKNAQVIFAIAGGNEHECFRVNPQTGVLYIASPLDAEIRSEYTLTISALDQGNLGTRKQSSAKVHIKVIDCNDNDPVFPSPSLDIDVDENEPVGAIITHVSAKDPDSGENGYISYSIANIMPTPFEIDPFTGIIKANEILDYEGGKRKYVINVRASDWGTPYRRQSELTLTISVRDINDNKPQFLTVDCSGKISRNSPYGTELITLSAVDFDDKGTVTYRLISGNEDGCFSLDAITGTIAVSCDLTDVGASERTLNITASDGQYYSDVTSISVILTGSRKRTDLNIYENRFSCNESPAKKIMSEIEQSREKLFSEKEPSTSSARFSRNLYSPEFVDFPSQIRINESALVGTPLLKLEAMDADHGYNGLIVFAISSGNDDSSFDVDTETGWLKVAAPLDREHKAGYVLNITIYDLGNPQKSTWKLLPITVTDINDNPPKFENPIITATISEKSVVGETVARLFASDTDENDNAKITYHLLTDTDDFRLDPHSGLLTVSAPLDREQNDYYELLIMARDMGDAINPISPVLTSQAMVRVKILDVNDNKPSFSSNYQVVKIREDIPIGSVVAIISATDPDLGKGGEIKYSIEPTYPSENLDRFLIDSKTGTIRLNRNLDYEERQIYNITVKGEDHGEPHLSSTSVLVVEVVDVNENVHRPKFEELVTNFTVKENEPVSTVVGKVVAVDFDPPGEDSRVAYSILDGDGFGYFSIDREGIIRTRCSLDRETKPYFWLTVVAVDRGVVPFSASIEVFIEVENVNDHIPLTEEPIYFTSVKEHSPAGALVLRISAVDGDGPNEKFRFQLKGDPQSFFSIDRHTGEIRTTSRSLDRETQTEHILEVVVSDQGSPVLSSSTRIVVTVEDINDNAPQFLQNIYKFSVPSRAVAGEEIGQVLAFDKDSGINSEIEYSLAETGKSGKPRFSVDPVLGTIHCLRPLQARYDFNIRAIDKGTPSLSSTTHVIVTIIDIPETSPNRPKVLEYVNHIFLDEEQPVGTLVTGIYAEDGDGDHLWFLITDGNANDTFAIDNSSGQIYVRKALDAESFSSYNLTVVITDGSNPVEVHLWIEVMDTNDNFPVFSKSIYDVEVCEGTEVGTEVLLLQASDRDRNTRLIFAIHTASSASSLRKFKVEENGRIVLAEKLDRELMHQHTLIVSVQDNGLPALRNFARVNIQVRDDNDHAPAFPSIITYARVLETAAVGSTVAHVVAIDRDKGENAKITYSLSTVSGGSEDMFGINADTGQVFLEKSLDASLHRGYSLQIRAVDGGRPPLSSICTLHVNVVLADNAPPRFTKDVYEADVLESSPIGYVILGLETTSASSPLYEITSGDPFDNFFLNPTAGTLTVASYLDYEIQQYYNLTVLATNMAGLKATAIIIINVRDVNDNAPRFLSFSYEGIISEAAPVEAVVYAASSSKGRFLNLGSPLILEVDDDDSGVNAQITYEILDSLAKAYFTIDPSTGAVKTLSLLDYESYPEFDFAVRISDKGSPKLISENSAHVIIRVEDVNDCPPKFSQQVYNATLFVPTYPGVYVTELKAVDADSTDSQLRYSIVAGNIDNKFSIGSKSGIVTVANGLLKPFYQLDITVTDGHYASATVLTIYVDTIKNYSLSFAQEVYSATIVENSTKVQRVAILQVVGSELHEHIFFSILNPSDMFSIGRTSGVVYTTGKPFDREVTDECDVFVEAKVEGGAKVAHTTVKVTIEDVNDNKPIFVNQPYHAIVKTSAQKGDVIGKVLAVDRDINENGDIRYELLRGNGEFFKVAKKTGEILLRQTPHNHNADYELTIVAYDEGSPGLSSEASVQIKVVDRSSPIFEQPFYYSSIREDTPLYTPLLSVSALNPTDRKLIYTITSGNDMEEFTLDFETAHGTGNTPCVLTLVAPLDYEQRQHYELSIRALDSVSGIYSDVIVAVDVLDVNDNFPEFMQSVYNVTVSELTSIGSQVTKIKAFDIDSGDNGKVFYQLVRDPDSPEKFRINEDTGVITLIKPLDYETQRSYHLTGVVTDLGIPPFSTSVHIWITVKDENDNPPRFESKEYSFLLNKYAKKGAFLGVVKAWDPDWRDQPKLKYMITGGNDYQNFEIEEGTGVLILSNWNRFSNVDNVKLNVSVIDGVYSSETVTNLVVFGANENDPKFPKAVIDAVIQENLAPGMFVTKVTAVDEDPGDSEQLSYFFETERMLELFRMEEHSGEIYTIKSLDREVVSQYEFWISAKDPGGRVGFALLKIRVLDDNDNKPEFILREYSANIYANLSVGESVLKIQALDVDSEENSLITYSIVDSQDTDLFTIDSQSGDITLAKSLEGKENEVYQFFVRAEDKGDDPLSSEVPVTVIIMGLGDKPPKLVSPNTRYFVLESSPIGCLIARARLLEEISSPVQLSIVSTTGYKRSVKREIEADPQSGREEMFAINEKGEITLLRSLDTEKQDTFILMVKASTSTSPNLSDIVPFVIQVTDSNDSDPVFDSQIYRTEVPEDTPRETTILKVTAEDADIGANQVIAYQFAANVSEEVLSKFKIDSTSGWISTVNLLDREQMGRYEFNVIASDNGFPRRSSLANVVIDVGDINDNPPVFTQTRYFATVNEDVDIGTTLVTLAVTDQDLTASRLLYYITSGDSRSQFSIKPNGALAVIKPLDREDIKSYKLRVAATDGIFVAWTSVSIDVIDDNDNPPYCSKFRYKESVPEDAPLGTLVFKVETKDVDENEESRVRYFLTGRGAEDFSIDSTSGNNRRVRYSFPASTDDHFMINDVSGIITLAKSLDRESNIMHNLTVIAKDQGSPQLSSTAFVTVVVLDVNDNPPEFESKTYFSAVPEDAHLGTEVIKVFATSLDTGVNAEIIYSILGGNEHRKFTIDPNTGSVTLVEGLDFERANDYYLTIQAIDRGTPPLSNHATLNITIIDINDNKPIFSHPSYVASIREDAPVGEAVVKVASNDPDSGDNGRITYTIQSGDKMGQFSINPDIGVVIINTPLDREMAEQYTLEVEARDNGVPSLASSVQVVIDVLDANDNPPQFSQSNYTTIAQEDKPLGFVILRLQVSDADTPVNGAPFNFEITHGNDDNSFRLDADGLLRMARPLNHRMKDTYLLGVRVYDHGIPPLHSDTWVTVKVIEESRFSPIITPLEIAINTYGDEFSGGIIGKVHATDQDPYDSLTFSIVKGPSLWHLFEIDKDDGTLIVKPGLDAGEYALNISVSDGKYFGYSTVSVSVTSITKKSLENSVVMTLRDVTLEDFIQIYRKNFIKTIRNLMQVRSKDVSIISIQVNNPSVQRAERDSIYSYLNMTYPVWRTRENHRRPNIDVLFTVQKSGADFYSPSAIREQLTNNLNSLENGMKVYVAQIAESLCKGSHCLNGKCEDRVALTDELTSVVTERLSFVTPKHVYSPVCVCQPGYIGERCEVLANECLNNPCATPLICMPINTTPGYTCKCPDGFSTTTCGVDATDQCLDGSEGRDQGPCYTPRSPLSFSGKSYAQYSLATSIDKKLIVSLRLRTVQLTGNIMFLAGRVDYSILEMVNGQVQYRFDCGSGEGLVRVSGTYVNDGKWHEVRLQRHGNKAELFIDGRFSAHGSAPGVNDVLNMENTDVYFGAEVRQLPGLPGFDDTRMGFIGCLDDIRVDRTLLHYHISGNFIVAASVPIGVPAPAIVATLRRFTNVEFICRHSLIRSGLCGSQPCLNGGSFIEVSGVTYQCKCHERFFGAKCKIDSDPCAFSPCLYGGFCFNLQNDYRCQYQENLTGKRCEYGRFCRPNPCKNGGICEEGISGPICKCRGFTGELCNTDINECEPNPCHSGGVCLNMFGTFRCSCPPNATGQYCSESIGIVGGIFGAINEIPQEVTVGILATLVSLILILMMVCACYCRNRRKRRRHRRYFDSNGREMMPLNSTRDCDYSKKLTKNSNLEAVASQVPPMLPPRPSSYSPSGNEQNYVALNNLDTIRSYGSAGDELETLPMLNSYAQSEFSNLNGGQVHEAFGLDEGELRKQPWPEMEHNLAGKYYEKIHNDFKMKPSETSCGNKISNLKPNNKEMTVAYVSSTGRAQLSSTEDCARYHWDVSDWANASVTTDIAEVVGGSMVDAASCHSHETSDYNYGSKVPGPPLDENGRLAIREPPVGACDASLRSPTEQVSFEQIIARSGLRLSQLGTGGSEIAPLSEISDLNDSLPSPGNYAVHPNLYLPAHKGVQSETDVEMTYADDSDDDDAPSLLSVSIPSQIRLPDERLSLSTSYAARQSMSDISNVCDLVETDCEEAGEIPGSVMQTAL</sequence>
<dbReference type="InterPro" id="IPR015919">
    <property type="entry name" value="Cadherin-like_sf"/>
</dbReference>
<evidence type="ECO:0000256" key="14">
    <source>
        <dbReference type="PROSITE-ProRule" id="PRU00076"/>
    </source>
</evidence>
<dbReference type="InterPro" id="IPR013320">
    <property type="entry name" value="ConA-like_dom_sf"/>
</dbReference>
<dbReference type="GO" id="GO:0007156">
    <property type="term" value="P:homophilic cell adhesion via plasma membrane adhesion molecules"/>
    <property type="evidence" value="ECO:0007669"/>
    <property type="project" value="InterPro"/>
</dbReference>
<feature type="domain" description="EGF-like" evidence="17">
    <location>
        <begin position="4111"/>
        <end position="4146"/>
    </location>
</feature>
<dbReference type="FunFam" id="2.60.40.60:FF:000024">
    <property type="entry name" value="FAT atypical cadherin 3"/>
    <property type="match status" value="1"/>
</dbReference>
<feature type="domain" description="Cadherin" evidence="18">
    <location>
        <begin position="2845"/>
        <end position="2952"/>
    </location>
</feature>
<feature type="domain" description="Cadherin" evidence="18">
    <location>
        <begin position="2519"/>
        <end position="2621"/>
    </location>
</feature>
<dbReference type="FunFam" id="2.60.40.60:FF:000026">
    <property type="entry name" value="FAT atypical cadherin 1"/>
    <property type="match status" value="1"/>
</dbReference>
<feature type="domain" description="Cadherin" evidence="18">
    <location>
        <begin position="3391"/>
        <end position="3495"/>
    </location>
</feature>
<evidence type="ECO:0000256" key="8">
    <source>
        <dbReference type="ARBA" id="ARBA00022889"/>
    </source>
</evidence>
<dbReference type="FunFam" id="2.60.40.60:FF:000020">
    <property type="entry name" value="Dachsous cadherin-related 1b"/>
    <property type="match status" value="2"/>
</dbReference>
<feature type="domain" description="Cadherin" evidence="18">
    <location>
        <begin position="3053"/>
        <end position="3180"/>
    </location>
</feature>
<feature type="domain" description="Cadherin" evidence="18">
    <location>
        <begin position="1681"/>
        <end position="1778"/>
    </location>
</feature>
<feature type="domain" description="Cadherin" evidence="18">
    <location>
        <begin position="475"/>
        <end position="580"/>
    </location>
</feature>
<dbReference type="SMART" id="SM00181">
    <property type="entry name" value="EGF"/>
    <property type="match status" value="6"/>
</dbReference>
<dbReference type="Pfam" id="PF00028">
    <property type="entry name" value="Cadherin"/>
    <property type="match status" value="26"/>
</dbReference>
<feature type="domain" description="Cadherin" evidence="18">
    <location>
        <begin position="1779"/>
        <end position="1901"/>
    </location>
</feature>
<keyword evidence="7 13" id="KW-0106">Calcium</keyword>
<feature type="domain" description="Cadherin" evidence="18">
    <location>
        <begin position="1160"/>
        <end position="1263"/>
    </location>
</feature>
<accession>A0AA88L777</accession>
<keyword evidence="8" id="KW-0130">Cell adhesion</keyword>
<protein>
    <submittedName>
        <fullName evidence="19">Uncharacterized protein</fullName>
    </submittedName>
</protein>
<evidence type="ECO:0000256" key="6">
    <source>
        <dbReference type="ARBA" id="ARBA00022737"/>
    </source>
</evidence>
<dbReference type="PANTHER" id="PTHR24026">
    <property type="entry name" value="FAT ATYPICAL CADHERIN-RELATED"/>
    <property type="match status" value="1"/>
</dbReference>
<dbReference type="GO" id="GO:0007424">
    <property type="term" value="P:open tracheal system development"/>
    <property type="evidence" value="ECO:0007669"/>
    <property type="project" value="UniProtKB-ARBA"/>
</dbReference>
<feature type="domain" description="Cadherin" evidence="18">
    <location>
        <begin position="2622"/>
        <end position="2726"/>
    </location>
</feature>
<dbReference type="FunFam" id="2.60.40.60:FF:000053">
    <property type="entry name" value="FAT atypical cadherin 3"/>
    <property type="match status" value="1"/>
</dbReference>
<evidence type="ECO:0000256" key="7">
    <source>
        <dbReference type="ARBA" id="ARBA00022837"/>
    </source>
</evidence>
<dbReference type="PROSITE" id="PS50268">
    <property type="entry name" value="CADHERIN_2"/>
    <property type="match status" value="33"/>
</dbReference>
<dbReference type="GO" id="GO:0008104">
    <property type="term" value="P:intracellular protein localization"/>
    <property type="evidence" value="ECO:0007669"/>
    <property type="project" value="UniProtKB-ARBA"/>
</dbReference>
<dbReference type="CDD" id="cd00054">
    <property type="entry name" value="EGF_CA"/>
    <property type="match status" value="4"/>
</dbReference>
<dbReference type="FunFam" id="2.60.40.60:FF:000059">
    <property type="entry name" value="FAT atypical cadherin 3"/>
    <property type="match status" value="1"/>
</dbReference>
<dbReference type="Gene3D" id="2.10.25.10">
    <property type="entry name" value="Laminin"/>
    <property type="match status" value="5"/>
</dbReference>
<evidence type="ECO:0000259" key="18">
    <source>
        <dbReference type="PROSITE" id="PS50268"/>
    </source>
</evidence>
<feature type="domain" description="Cadherin" evidence="18">
    <location>
        <begin position="2727"/>
        <end position="2844"/>
    </location>
</feature>
<feature type="domain" description="Cadherin" evidence="18">
    <location>
        <begin position="2953"/>
        <end position="3052"/>
    </location>
</feature>
<feature type="disulfide bond" evidence="14">
    <location>
        <begin position="4174"/>
        <end position="4183"/>
    </location>
</feature>
<dbReference type="FunFam" id="2.60.40.60:FF:000041">
    <property type="entry name" value="FAT atypical cadherin 1"/>
    <property type="match status" value="1"/>
</dbReference>
<feature type="transmembrane region" description="Helical" evidence="15">
    <location>
        <begin position="4206"/>
        <end position="4227"/>
    </location>
</feature>
<reference evidence="19" key="1">
    <citation type="submission" date="2023-07" db="EMBL/GenBank/DDBJ databases">
        <title>Chromosome-level genome assembly of Artemia franciscana.</title>
        <authorList>
            <person name="Jo E."/>
        </authorList>
    </citation>
    <scope>NUCLEOTIDE SEQUENCE</scope>
    <source>
        <tissue evidence="19">Whole body</tissue>
    </source>
</reference>
<dbReference type="PROSITE" id="PS50025">
    <property type="entry name" value="LAM_G_DOMAIN"/>
    <property type="match status" value="1"/>
</dbReference>
<feature type="domain" description="Cadherin" evidence="18">
    <location>
        <begin position="1574"/>
        <end position="1680"/>
    </location>
</feature>
<comment type="caution">
    <text evidence="14">Lacks conserved residue(s) required for the propagation of feature annotation.</text>
</comment>
<dbReference type="Gene3D" id="2.60.40.60">
    <property type="entry name" value="Cadherins"/>
    <property type="match status" value="34"/>
</dbReference>
<dbReference type="GO" id="GO:0005509">
    <property type="term" value="F:calcium ion binding"/>
    <property type="evidence" value="ECO:0007669"/>
    <property type="project" value="UniProtKB-UniRule"/>
</dbReference>
<feature type="domain" description="EGF-like" evidence="17">
    <location>
        <begin position="4035"/>
        <end position="4072"/>
    </location>
</feature>
<dbReference type="FunFam" id="2.60.40.60:FF:000032">
    <property type="entry name" value="FAT atypical cadherin 1"/>
    <property type="match status" value="1"/>
</dbReference>
<feature type="domain" description="Cadherin" evidence="18">
    <location>
        <begin position="2417"/>
        <end position="2518"/>
    </location>
</feature>